<evidence type="ECO:0000259" key="1">
    <source>
        <dbReference type="Pfam" id="PF10137"/>
    </source>
</evidence>
<dbReference type="Proteomes" id="UP000565572">
    <property type="component" value="Unassembled WGS sequence"/>
</dbReference>
<protein>
    <recommendedName>
        <fullName evidence="1">CD-NTase-associated protein 12/Pycsar effector protein TIR domain-containing protein</fullName>
    </recommendedName>
</protein>
<sequence>MSSVPSERRPQIFVASSSEAIDVCRNLQAELESSGECDVELWTQGAILPSQYTIEGLVDAARRIDFAVIVATPDDISEKRGDRAASPRDNVILELGLFVGVLGRQRTYLIADTTVSMQLPTDLLGLTYIPYRPRPGGNHRAAVGTAATQILERVHALGTRSDPGSGSAVGSATGADHAQVLHYEIQRICADAAAQGWRVRTNSHTTLRVQSPRGRTLTFSIGEPSSSRVRLREFAADLRAHGLRVNHSVRRRVEDSPVRIG</sequence>
<keyword evidence="3" id="KW-1185">Reference proteome</keyword>
<feature type="domain" description="CD-NTase-associated protein 12/Pycsar effector protein TIR" evidence="1">
    <location>
        <begin position="11"/>
        <end position="131"/>
    </location>
</feature>
<accession>A0A7W5JUG4</accession>
<evidence type="ECO:0000313" key="3">
    <source>
        <dbReference type="Proteomes" id="UP000565572"/>
    </source>
</evidence>
<dbReference type="RefSeq" id="WP_183337425.1">
    <property type="nucleotide sequence ID" value="NZ_JACHZG010000001.1"/>
</dbReference>
<proteinExistence type="predicted"/>
<reference evidence="2 3" key="1">
    <citation type="submission" date="2020-08" db="EMBL/GenBank/DDBJ databases">
        <title>Sequencing the genomes of 1000 actinobacteria strains.</title>
        <authorList>
            <person name="Klenk H.-P."/>
        </authorList>
    </citation>
    <scope>NUCLEOTIDE SEQUENCE [LARGE SCALE GENOMIC DNA]</scope>
    <source>
        <strain evidence="2 3">DSM 11053</strain>
    </source>
</reference>
<evidence type="ECO:0000313" key="2">
    <source>
        <dbReference type="EMBL" id="MBB3326488.1"/>
    </source>
</evidence>
<comment type="caution">
    <text evidence="2">The sequence shown here is derived from an EMBL/GenBank/DDBJ whole genome shotgun (WGS) entry which is preliminary data.</text>
</comment>
<dbReference type="GO" id="GO:0050135">
    <property type="term" value="F:NADP+ nucleosidase activity"/>
    <property type="evidence" value="ECO:0007669"/>
    <property type="project" value="InterPro"/>
</dbReference>
<name>A0A7W5JUG4_9ACTN</name>
<organism evidence="2 3">
    <name type="scientific">Microlunatus antarcticus</name>
    <dbReference type="NCBI Taxonomy" id="53388"/>
    <lineage>
        <taxon>Bacteria</taxon>
        <taxon>Bacillati</taxon>
        <taxon>Actinomycetota</taxon>
        <taxon>Actinomycetes</taxon>
        <taxon>Propionibacteriales</taxon>
        <taxon>Propionibacteriaceae</taxon>
        <taxon>Microlunatus</taxon>
    </lineage>
</organism>
<dbReference type="Pfam" id="PF10137">
    <property type="entry name" value="CAP12-PCTIR_TIR"/>
    <property type="match status" value="1"/>
</dbReference>
<gene>
    <name evidence="2" type="ORF">FHX39_001432</name>
</gene>
<dbReference type="InterPro" id="IPR019302">
    <property type="entry name" value="CAP12/PCTIR_TIR_dom"/>
</dbReference>
<dbReference type="AlphaFoldDB" id="A0A7W5JUG4"/>
<dbReference type="EMBL" id="JACHZG010000001">
    <property type="protein sequence ID" value="MBB3326488.1"/>
    <property type="molecule type" value="Genomic_DNA"/>
</dbReference>